<protein>
    <recommendedName>
        <fullName evidence="4">DUF1783-domain-containing protein</fullName>
    </recommendedName>
</protein>
<organism evidence="2 3">
    <name type="scientific">Hymenobacter koreensis</name>
    <dbReference type="NCBI Taxonomy" id="1084523"/>
    <lineage>
        <taxon>Bacteria</taxon>
        <taxon>Pseudomonadati</taxon>
        <taxon>Bacteroidota</taxon>
        <taxon>Cytophagia</taxon>
        <taxon>Cytophagales</taxon>
        <taxon>Hymenobacteraceae</taxon>
        <taxon>Hymenobacter</taxon>
    </lineage>
</organism>
<keyword evidence="3" id="KW-1185">Reference proteome</keyword>
<keyword evidence="1" id="KW-1133">Transmembrane helix</keyword>
<evidence type="ECO:0000313" key="3">
    <source>
        <dbReference type="Proteomes" id="UP001500454"/>
    </source>
</evidence>
<keyword evidence="1" id="KW-0472">Membrane</keyword>
<evidence type="ECO:0008006" key="4">
    <source>
        <dbReference type="Google" id="ProtNLM"/>
    </source>
</evidence>
<dbReference type="RefSeq" id="WP_345221906.1">
    <property type="nucleotide sequence ID" value="NZ_BAABHA010000002.1"/>
</dbReference>
<gene>
    <name evidence="2" type="ORF">GCM10023186_09700</name>
</gene>
<proteinExistence type="predicted"/>
<evidence type="ECO:0000256" key="1">
    <source>
        <dbReference type="SAM" id="Phobius"/>
    </source>
</evidence>
<keyword evidence="1" id="KW-0812">Transmembrane</keyword>
<dbReference type="Proteomes" id="UP001500454">
    <property type="component" value="Unassembled WGS sequence"/>
</dbReference>
<feature type="transmembrane region" description="Helical" evidence="1">
    <location>
        <begin position="12"/>
        <end position="27"/>
    </location>
</feature>
<evidence type="ECO:0000313" key="2">
    <source>
        <dbReference type="EMBL" id="GAA4376153.1"/>
    </source>
</evidence>
<sequence length="129" mass="14622">MQLKDRGFPNWGYLLLGATVFALYLFVKNMGQRTVLKAALGQPAEVIDRAMNSAREFPRITRRTGRITAKNFKLEKLGAKKDSLAFRFFLDGEDADAIIKIWMAKRPSGEWEIVKSDTLFTNSAPLPKQ</sequence>
<dbReference type="EMBL" id="BAABHA010000002">
    <property type="protein sequence ID" value="GAA4376153.1"/>
    <property type="molecule type" value="Genomic_DNA"/>
</dbReference>
<accession>A0ABP8IVX4</accession>
<comment type="caution">
    <text evidence="2">The sequence shown here is derived from an EMBL/GenBank/DDBJ whole genome shotgun (WGS) entry which is preliminary data.</text>
</comment>
<reference evidence="3" key="1">
    <citation type="journal article" date="2019" name="Int. J. Syst. Evol. Microbiol.">
        <title>The Global Catalogue of Microorganisms (GCM) 10K type strain sequencing project: providing services to taxonomists for standard genome sequencing and annotation.</title>
        <authorList>
            <consortium name="The Broad Institute Genomics Platform"/>
            <consortium name="The Broad Institute Genome Sequencing Center for Infectious Disease"/>
            <person name="Wu L."/>
            <person name="Ma J."/>
        </authorList>
    </citation>
    <scope>NUCLEOTIDE SEQUENCE [LARGE SCALE GENOMIC DNA]</scope>
    <source>
        <strain evidence="3">JCM 17924</strain>
    </source>
</reference>
<name>A0ABP8IVX4_9BACT</name>